<evidence type="ECO:0000313" key="1">
    <source>
        <dbReference type="EMBL" id="JAD55675.1"/>
    </source>
</evidence>
<reference evidence="1" key="2">
    <citation type="journal article" date="2015" name="Data Brief">
        <title>Shoot transcriptome of the giant reed, Arundo donax.</title>
        <authorList>
            <person name="Barrero R.A."/>
            <person name="Guerrero F.D."/>
            <person name="Moolhuijzen P."/>
            <person name="Goolsby J.A."/>
            <person name="Tidwell J."/>
            <person name="Bellgard S.E."/>
            <person name="Bellgard M.I."/>
        </authorList>
    </citation>
    <scope>NUCLEOTIDE SEQUENCE</scope>
    <source>
        <tissue evidence="1">Shoot tissue taken approximately 20 cm above the soil surface</tissue>
    </source>
</reference>
<organism evidence="1">
    <name type="scientific">Arundo donax</name>
    <name type="common">Giant reed</name>
    <name type="synonym">Donax arundinaceus</name>
    <dbReference type="NCBI Taxonomy" id="35708"/>
    <lineage>
        <taxon>Eukaryota</taxon>
        <taxon>Viridiplantae</taxon>
        <taxon>Streptophyta</taxon>
        <taxon>Embryophyta</taxon>
        <taxon>Tracheophyta</taxon>
        <taxon>Spermatophyta</taxon>
        <taxon>Magnoliopsida</taxon>
        <taxon>Liliopsida</taxon>
        <taxon>Poales</taxon>
        <taxon>Poaceae</taxon>
        <taxon>PACMAD clade</taxon>
        <taxon>Arundinoideae</taxon>
        <taxon>Arundineae</taxon>
        <taxon>Arundo</taxon>
    </lineage>
</organism>
<reference evidence="1" key="1">
    <citation type="submission" date="2014-09" db="EMBL/GenBank/DDBJ databases">
        <authorList>
            <person name="Magalhaes I.L.F."/>
            <person name="Oliveira U."/>
            <person name="Santos F.R."/>
            <person name="Vidigal T.H.D.A."/>
            <person name="Brescovit A.D."/>
            <person name="Santos A.J."/>
        </authorList>
    </citation>
    <scope>NUCLEOTIDE SEQUENCE</scope>
    <source>
        <tissue evidence="1">Shoot tissue taken approximately 20 cm above the soil surface</tissue>
    </source>
</reference>
<accession>A0A0A9B3E7</accession>
<sequence>MGNRVWDRD</sequence>
<protein>
    <submittedName>
        <fullName evidence="1">Uncharacterized protein</fullName>
    </submittedName>
</protein>
<name>A0A0A9B3E7_ARUDO</name>
<proteinExistence type="predicted"/>
<dbReference type="EMBL" id="GBRH01242220">
    <property type="protein sequence ID" value="JAD55675.1"/>
    <property type="molecule type" value="Transcribed_RNA"/>
</dbReference>